<dbReference type="GO" id="GO:0008932">
    <property type="term" value="F:lytic endotransglycosylase activity"/>
    <property type="evidence" value="ECO:0007669"/>
    <property type="project" value="UniProtKB-UniRule"/>
</dbReference>
<comment type="similarity">
    <text evidence="7">Belongs to the transglycosylase MltG family.</text>
</comment>
<feature type="site" description="Important for catalytic activity" evidence="7">
    <location>
        <position position="264"/>
    </location>
</feature>
<dbReference type="KEGG" id="ppsr:I6J18_20085"/>
<keyword evidence="3 7" id="KW-1133">Transmembrane helix</keyword>
<comment type="catalytic activity">
    <reaction evidence="7">
        <text>a peptidoglycan chain = a peptidoglycan chain with N-acetyl-1,6-anhydromuramyl-[peptide] at the reducing end + a peptidoglycan chain with N-acetylglucosamine at the non-reducing end.</text>
        <dbReference type="EC" id="4.2.2.29"/>
    </reaction>
</comment>
<dbReference type="AlphaFoldDB" id="A0A974NKZ2"/>
<evidence type="ECO:0000256" key="3">
    <source>
        <dbReference type="ARBA" id="ARBA00022989"/>
    </source>
</evidence>
<dbReference type="InterPro" id="IPR003770">
    <property type="entry name" value="MLTG-like"/>
</dbReference>
<evidence type="ECO:0000313" key="9">
    <source>
        <dbReference type="Proteomes" id="UP000595254"/>
    </source>
</evidence>
<evidence type="ECO:0000256" key="6">
    <source>
        <dbReference type="ARBA" id="ARBA00023316"/>
    </source>
</evidence>
<keyword evidence="1 7" id="KW-1003">Cell membrane</keyword>
<dbReference type="RefSeq" id="WP_040376064.1">
    <property type="nucleotide sequence ID" value="NZ_CP068053.1"/>
</dbReference>
<dbReference type="Pfam" id="PF02618">
    <property type="entry name" value="YceG"/>
    <property type="match status" value="1"/>
</dbReference>
<gene>
    <name evidence="7 8" type="primary">mltG</name>
    <name evidence="8" type="ORF">I6J18_20085</name>
</gene>
<dbReference type="HAMAP" id="MF_02065">
    <property type="entry name" value="MltG"/>
    <property type="match status" value="1"/>
</dbReference>
<dbReference type="EC" id="4.2.2.29" evidence="7"/>
<feature type="transmembrane region" description="Helical" evidence="7">
    <location>
        <begin position="32"/>
        <end position="55"/>
    </location>
</feature>
<evidence type="ECO:0000256" key="1">
    <source>
        <dbReference type="ARBA" id="ARBA00022475"/>
    </source>
</evidence>
<dbReference type="Gene3D" id="3.30.1490.480">
    <property type="entry name" value="Endolytic murein transglycosylase"/>
    <property type="match status" value="1"/>
</dbReference>
<keyword evidence="9" id="KW-1185">Reference proteome</keyword>
<evidence type="ECO:0000256" key="4">
    <source>
        <dbReference type="ARBA" id="ARBA00023136"/>
    </source>
</evidence>
<sequence>MKDREQDNMSKKALIRKSMIERQGEAKVVRKIILIIVMAFILVAGIIGIGGYLYVKSALEPLDPDNKKTKEVEIPIGSGVSSISTILEDEGIIKNGRIFKYYIKLKNESGFQAGTYKLSPSMELDEVLSSIKSGKVMKEAALKITIPEGKQLSQIATIIADNTNQKSEDVLDKLDDEKFVKSLQKKHPKLLTDAIFNEKIIHPLEGYLFPATYSFYETTTPLETIVSDMLSQTEKVLAGYQSEMKEKKYSPHILLTFASLIEEEATVNVDRNKISSVFHNRLEANMPLQTDPTVLYAKGKHQKKVYYKDLEVESPYNTYKNKGLTPGPIANAGDTSIEAALHPDKTKYYYFLATSSGKVLFSVSLDEHNKKKAQHITSDK</sequence>
<dbReference type="PANTHER" id="PTHR30518">
    <property type="entry name" value="ENDOLYTIC MUREIN TRANSGLYCOSYLASE"/>
    <property type="match status" value="1"/>
</dbReference>
<organism evidence="8 9">
    <name type="scientific">Peribacillus psychrosaccharolyticus</name>
    <name type="common">Bacillus psychrosaccharolyticus</name>
    <dbReference type="NCBI Taxonomy" id="1407"/>
    <lineage>
        <taxon>Bacteria</taxon>
        <taxon>Bacillati</taxon>
        <taxon>Bacillota</taxon>
        <taxon>Bacilli</taxon>
        <taxon>Bacillales</taxon>
        <taxon>Bacillaceae</taxon>
        <taxon>Peribacillus</taxon>
    </lineage>
</organism>
<comment type="function">
    <text evidence="7">Functions as a peptidoglycan terminase that cleaves nascent peptidoglycan strands endolytically to terminate their elongation.</text>
</comment>
<reference evidence="8 9" key="1">
    <citation type="submission" date="2021-01" db="EMBL/GenBank/DDBJ databases">
        <title>FDA dAtabase for Regulatory Grade micrObial Sequences (FDA-ARGOS): Supporting development and validation of Infectious Disease Dx tests.</title>
        <authorList>
            <person name="Nelson B."/>
            <person name="Plummer A."/>
            <person name="Tallon L."/>
            <person name="Sadzewicz L."/>
            <person name="Zhao X."/>
            <person name="Boylan J."/>
            <person name="Ott S."/>
            <person name="Bowen H."/>
            <person name="Vavikolanu K."/>
            <person name="Mehta A."/>
            <person name="Aluvathingal J."/>
            <person name="Nadendla S."/>
            <person name="Myers T."/>
            <person name="Yan Y."/>
            <person name="Sichtig H."/>
        </authorList>
    </citation>
    <scope>NUCLEOTIDE SEQUENCE [LARGE SCALE GENOMIC DNA]</scope>
    <source>
        <strain evidence="8 9">FDAARGOS_1161</strain>
    </source>
</reference>
<name>A0A974NKZ2_PERPY</name>
<keyword evidence="4 7" id="KW-0472">Membrane</keyword>
<keyword evidence="5 7" id="KW-0456">Lyase</keyword>
<keyword evidence="2 7" id="KW-0812">Transmembrane</keyword>
<dbReference type="GO" id="GO:0005886">
    <property type="term" value="C:plasma membrane"/>
    <property type="evidence" value="ECO:0007669"/>
    <property type="project" value="UniProtKB-SubCell"/>
</dbReference>
<dbReference type="CDD" id="cd08010">
    <property type="entry name" value="MltG_like"/>
    <property type="match status" value="1"/>
</dbReference>
<dbReference type="GO" id="GO:0009252">
    <property type="term" value="P:peptidoglycan biosynthetic process"/>
    <property type="evidence" value="ECO:0007669"/>
    <property type="project" value="UniProtKB-UniRule"/>
</dbReference>
<evidence type="ECO:0000313" key="8">
    <source>
        <dbReference type="EMBL" id="QQS99855.1"/>
    </source>
</evidence>
<keyword evidence="6 7" id="KW-0961">Cell wall biogenesis/degradation</keyword>
<evidence type="ECO:0000256" key="7">
    <source>
        <dbReference type="HAMAP-Rule" id="MF_02065"/>
    </source>
</evidence>
<accession>A0A974NKZ2</accession>
<dbReference type="Proteomes" id="UP000595254">
    <property type="component" value="Chromosome"/>
</dbReference>
<comment type="subcellular location">
    <subcellularLocation>
        <location evidence="7">Cell membrane</location>
        <topology evidence="7">Single-pass membrane protein</topology>
    </subcellularLocation>
</comment>
<dbReference type="GO" id="GO:0071555">
    <property type="term" value="P:cell wall organization"/>
    <property type="evidence" value="ECO:0007669"/>
    <property type="project" value="UniProtKB-KW"/>
</dbReference>
<dbReference type="EMBL" id="CP068053">
    <property type="protein sequence ID" value="QQS99855.1"/>
    <property type="molecule type" value="Genomic_DNA"/>
</dbReference>
<protein>
    <recommendedName>
        <fullName evidence="7">Endolytic murein transglycosylase</fullName>
        <ecNumber evidence="7">4.2.2.29</ecNumber>
    </recommendedName>
    <alternativeName>
        <fullName evidence="7">Peptidoglycan lytic transglycosylase</fullName>
    </alternativeName>
    <alternativeName>
        <fullName evidence="7">Peptidoglycan polymerization terminase</fullName>
    </alternativeName>
</protein>
<dbReference type="PANTHER" id="PTHR30518:SF2">
    <property type="entry name" value="ENDOLYTIC MUREIN TRANSGLYCOSYLASE"/>
    <property type="match status" value="1"/>
</dbReference>
<proteinExistence type="inferred from homology"/>
<evidence type="ECO:0000256" key="2">
    <source>
        <dbReference type="ARBA" id="ARBA00022692"/>
    </source>
</evidence>
<evidence type="ECO:0000256" key="5">
    <source>
        <dbReference type="ARBA" id="ARBA00023239"/>
    </source>
</evidence>
<dbReference type="NCBIfam" id="TIGR00247">
    <property type="entry name" value="endolytic transglycosylase MltG"/>
    <property type="match status" value="1"/>
</dbReference>